<dbReference type="PANTHER" id="PTHR42988">
    <property type="entry name" value="PHOSPHOHYDROLASE"/>
    <property type="match status" value="1"/>
</dbReference>
<dbReference type="AlphaFoldDB" id="A0A7X0NGJ7"/>
<evidence type="ECO:0000256" key="2">
    <source>
        <dbReference type="ARBA" id="ARBA00022801"/>
    </source>
</evidence>
<dbReference type="RefSeq" id="WP_184423809.1">
    <property type="nucleotide sequence ID" value="NZ_AP027362.1"/>
</dbReference>
<keyword evidence="1" id="KW-0479">Metal-binding</keyword>
<dbReference type="InterPro" id="IPR004843">
    <property type="entry name" value="Calcineurin-like_PHP"/>
</dbReference>
<dbReference type="PANTHER" id="PTHR42988:SF2">
    <property type="entry name" value="CYCLIC NUCLEOTIDE PHOSPHODIESTERASE CBUA0032-RELATED"/>
    <property type="match status" value="1"/>
</dbReference>
<comment type="caution">
    <text evidence="6">The sequence shown here is derived from an EMBL/GenBank/DDBJ whole genome shotgun (WGS) entry which is preliminary data.</text>
</comment>
<keyword evidence="3" id="KW-0408">Iron</keyword>
<comment type="similarity">
    <text evidence="4">Belongs to the cyclic nucleotide phosphodiesterase class-III family.</text>
</comment>
<keyword evidence="2" id="KW-0378">Hydrolase</keyword>
<evidence type="ECO:0000313" key="6">
    <source>
        <dbReference type="EMBL" id="MBB6543004.1"/>
    </source>
</evidence>
<evidence type="ECO:0000313" key="7">
    <source>
        <dbReference type="Proteomes" id="UP000537141"/>
    </source>
</evidence>
<dbReference type="SUPFAM" id="SSF56300">
    <property type="entry name" value="Metallo-dependent phosphatases"/>
    <property type="match status" value="1"/>
</dbReference>
<protein>
    <submittedName>
        <fullName evidence="6">Icc protein</fullName>
    </submittedName>
</protein>
<name>A0A7X0NGJ7_9GAMM</name>
<reference evidence="6 7" key="1">
    <citation type="submission" date="2020-08" db="EMBL/GenBank/DDBJ databases">
        <title>Genomic Encyclopedia of Type Strains, Phase IV (KMG-IV): sequencing the most valuable type-strain genomes for metagenomic binning, comparative biology and taxonomic classification.</title>
        <authorList>
            <person name="Goeker M."/>
        </authorList>
    </citation>
    <scope>NUCLEOTIDE SEQUENCE [LARGE SCALE GENOMIC DNA]</scope>
    <source>
        <strain evidence="6 7">DSM 26287</strain>
    </source>
</reference>
<dbReference type="Pfam" id="PF00149">
    <property type="entry name" value="Metallophos"/>
    <property type="match status" value="1"/>
</dbReference>
<proteinExistence type="inferred from homology"/>
<accession>A0A7X0NGJ7</accession>
<evidence type="ECO:0000256" key="1">
    <source>
        <dbReference type="ARBA" id="ARBA00022723"/>
    </source>
</evidence>
<organism evidence="6 7">
    <name type="scientific">Thalassotalea piscium</name>
    <dbReference type="NCBI Taxonomy" id="1230533"/>
    <lineage>
        <taxon>Bacteria</taxon>
        <taxon>Pseudomonadati</taxon>
        <taxon>Pseudomonadota</taxon>
        <taxon>Gammaproteobacteria</taxon>
        <taxon>Alteromonadales</taxon>
        <taxon>Colwelliaceae</taxon>
        <taxon>Thalassotalea</taxon>
    </lineage>
</organism>
<evidence type="ECO:0000256" key="3">
    <source>
        <dbReference type="ARBA" id="ARBA00023004"/>
    </source>
</evidence>
<dbReference type="Proteomes" id="UP000537141">
    <property type="component" value="Unassembled WGS sequence"/>
</dbReference>
<dbReference type="GO" id="GO:0016787">
    <property type="term" value="F:hydrolase activity"/>
    <property type="evidence" value="ECO:0007669"/>
    <property type="project" value="UniProtKB-KW"/>
</dbReference>
<dbReference type="InterPro" id="IPR029052">
    <property type="entry name" value="Metallo-depent_PP-like"/>
</dbReference>
<evidence type="ECO:0000259" key="5">
    <source>
        <dbReference type="Pfam" id="PF00149"/>
    </source>
</evidence>
<dbReference type="Gene3D" id="3.60.21.10">
    <property type="match status" value="1"/>
</dbReference>
<sequence>MNSKLINTELTFAQFTDCHLYEDKQALHHGANVYQNLFAVLRALTQLPELDFAVFTGDLTQDHTERSYQNFVEAVSQSQLNIPIYWLAGNHDEIFYMNSYLNAAPFNSAKQIESNHWQVILLDSKSETPAGEISTQQLNQLNELIDPKKFQLLMMHHHATNVGYFIDHHGLNNQDEFWRHINQYKSIKVIACGHVHNALIRQHTNSKFQVPVITCPATSIQFDQFATTVKNANLPSGFRVYTLYSNGDSLSQIHNVTS</sequence>
<feature type="domain" description="Calcineurin-like phosphoesterase" evidence="5">
    <location>
        <begin position="11"/>
        <end position="197"/>
    </location>
</feature>
<dbReference type="InterPro" id="IPR050884">
    <property type="entry name" value="CNP_phosphodiesterase-III"/>
</dbReference>
<dbReference type="EMBL" id="JACHHU010000009">
    <property type="protein sequence ID" value="MBB6543004.1"/>
    <property type="molecule type" value="Genomic_DNA"/>
</dbReference>
<keyword evidence="7" id="KW-1185">Reference proteome</keyword>
<dbReference type="GO" id="GO:0046872">
    <property type="term" value="F:metal ion binding"/>
    <property type="evidence" value="ECO:0007669"/>
    <property type="project" value="UniProtKB-KW"/>
</dbReference>
<gene>
    <name evidence="6" type="ORF">HNQ55_001508</name>
</gene>
<evidence type="ECO:0000256" key="4">
    <source>
        <dbReference type="ARBA" id="ARBA00025742"/>
    </source>
</evidence>